<comment type="caution">
    <text evidence="1">The sequence shown here is derived from an EMBL/GenBank/DDBJ whole genome shotgun (WGS) entry which is preliminary data.</text>
</comment>
<protein>
    <submittedName>
        <fullName evidence="1">Uncharacterized protein</fullName>
    </submittedName>
</protein>
<dbReference type="EMBL" id="BMXR01000022">
    <property type="protein sequence ID" value="GGX75708.1"/>
    <property type="molecule type" value="Genomic_DNA"/>
</dbReference>
<reference evidence="1" key="1">
    <citation type="journal article" date="2014" name="Int. J. Syst. Evol. Microbiol.">
        <title>Complete genome sequence of Corynebacterium casei LMG S-19264T (=DSM 44701T), isolated from a smear-ripened cheese.</title>
        <authorList>
            <consortium name="US DOE Joint Genome Institute (JGI-PGF)"/>
            <person name="Walter F."/>
            <person name="Albersmeier A."/>
            <person name="Kalinowski J."/>
            <person name="Ruckert C."/>
        </authorList>
    </citation>
    <scope>NUCLEOTIDE SEQUENCE</scope>
    <source>
        <strain evidence="1">KCTC 22169</strain>
    </source>
</reference>
<evidence type="ECO:0000313" key="1">
    <source>
        <dbReference type="EMBL" id="GGX75708.1"/>
    </source>
</evidence>
<keyword evidence="2" id="KW-1185">Reference proteome</keyword>
<proteinExistence type="predicted"/>
<reference evidence="1" key="2">
    <citation type="submission" date="2020-09" db="EMBL/GenBank/DDBJ databases">
        <authorList>
            <person name="Sun Q."/>
            <person name="Kim S."/>
        </authorList>
    </citation>
    <scope>NUCLEOTIDE SEQUENCE</scope>
    <source>
        <strain evidence="1">KCTC 22169</strain>
    </source>
</reference>
<name>A0A918KTT2_9GAMM</name>
<dbReference type="Proteomes" id="UP000626148">
    <property type="component" value="Unassembled WGS sequence"/>
</dbReference>
<gene>
    <name evidence="1" type="ORF">GCM10007392_48510</name>
</gene>
<sequence length="150" mass="17370">MKETGMDQETIVYGIIRDVASNDPAFLQKSRLVNCDAILGLTDIDAFPYLTTSMFSIPTEELEQGTYQTQVIHFAGSYQAVEYHWEDWIAKFEQLLKRMYWVSATVHLETELSGNHTFQWDSPGAYHAPSDELYVHCEWEHELSFSRARP</sequence>
<evidence type="ECO:0000313" key="2">
    <source>
        <dbReference type="Proteomes" id="UP000626148"/>
    </source>
</evidence>
<dbReference type="AlphaFoldDB" id="A0A918KTT2"/>
<accession>A0A918KTT2</accession>
<organism evidence="1 2">
    <name type="scientific">Saccharospirillum salsuginis</name>
    <dbReference type="NCBI Taxonomy" id="418750"/>
    <lineage>
        <taxon>Bacteria</taxon>
        <taxon>Pseudomonadati</taxon>
        <taxon>Pseudomonadota</taxon>
        <taxon>Gammaproteobacteria</taxon>
        <taxon>Oceanospirillales</taxon>
        <taxon>Saccharospirillaceae</taxon>
        <taxon>Saccharospirillum</taxon>
    </lineage>
</organism>